<accession>A0ABW2FFJ4</accession>
<dbReference type="SUPFAM" id="SSF49879">
    <property type="entry name" value="SMAD/FHA domain"/>
    <property type="match status" value="1"/>
</dbReference>
<evidence type="ECO:0000313" key="4">
    <source>
        <dbReference type="EMBL" id="MFC7150886.1"/>
    </source>
</evidence>
<feature type="transmembrane region" description="Helical" evidence="2">
    <location>
        <begin position="311"/>
        <end position="331"/>
    </location>
</feature>
<protein>
    <submittedName>
        <fullName evidence="4">DUF6382 domain-containing protein</fullName>
    </submittedName>
</protein>
<evidence type="ECO:0000256" key="2">
    <source>
        <dbReference type="SAM" id="Phobius"/>
    </source>
</evidence>
<evidence type="ECO:0000256" key="1">
    <source>
        <dbReference type="SAM" id="MobiDB-lite"/>
    </source>
</evidence>
<dbReference type="Pfam" id="PF00498">
    <property type="entry name" value="FHA"/>
    <property type="match status" value="1"/>
</dbReference>
<proteinExistence type="predicted"/>
<keyword evidence="2" id="KW-1133">Transmembrane helix</keyword>
<reference evidence="5" key="1">
    <citation type="journal article" date="2019" name="Int. J. Syst. Evol. Microbiol.">
        <title>The Global Catalogue of Microorganisms (GCM) 10K type strain sequencing project: providing services to taxonomists for standard genome sequencing and annotation.</title>
        <authorList>
            <consortium name="The Broad Institute Genomics Platform"/>
            <consortium name="The Broad Institute Genome Sequencing Center for Infectious Disease"/>
            <person name="Wu L."/>
            <person name="Ma J."/>
        </authorList>
    </citation>
    <scope>NUCLEOTIDE SEQUENCE [LARGE SCALE GENOMIC DNA]</scope>
    <source>
        <strain evidence="5">KCTC 12907</strain>
    </source>
</reference>
<dbReference type="EMBL" id="JBHTAI010000013">
    <property type="protein sequence ID" value="MFC7150886.1"/>
    <property type="molecule type" value="Genomic_DNA"/>
</dbReference>
<keyword evidence="2" id="KW-0812">Transmembrane</keyword>
<dbReference type="Gene3D" id="2.60.200.20">
    <property type="match status" value="1"/>
</dbReference>
<dbReference type="InterPro" id="IPR008984">
    <property type="entry name" value="SMAD_FHA_dom_sf"/>
</dbReference>
<organism evidence="4 5">
    <name type="scientific">Cohnella cellulosilytica</name>
    <dbReference type="NCBI Taxonomy" id="986710"/>
    <lineage>
        <taxon>Bacteria</taxon>
        <taxon>Bacillati</taxon>
        <taxon>Bacillota</taxon>
        <taxon>Bacilli</taxon>
        <taxon>Bacillales</taxon>
        <taxon>Paenibacillaceae</taxon>
        <taxon>Cohnella</taxon>
    </lineage>
</organism>
<dbReference type="RefSeq" id="WP_378053535.1">
    <property type="nucleotide sequence ID" value="NZ_JBHMDN010000078.1"/>
</dbReference>
<feature type="transmembrane region" description="Helical" evidence="2">
    <location>
        <begin position="286"/>
        <end position="305"/>
    </location>
</feature>
<dbReference type="CDD" id="cd00060">
    <property type="entry name" value="FHA"/>
    <property type="match status" value="1"/>
</dbReference>
<dbReference type="PROSITE" id="PS50006">
    <property type="entry name" value="FHA_DOMAIN"/>
    <property type="match status" value="1"/>
</dbReference>
<feature type="domain" description="FHA" evidence="3">
    <location>
        <begin position="447"/>
        <end position="497"/>
    </location>
</feature>
<dbReference type="InterPro" id="IPR000253">
    <property type="entry name" value="FHA_dom"/>
</dbReference>
<gene>
    <name evidence="4" type="ORF">ACFQMJ_20315</name>
</gene>
<evidence type="ECO:0000259" key="3">
    <source>
        <dbReference type="PROSITE" id="PS50006"/>
    </source>
</evidence>
<name>A0ABW2FFJ4_9BACL</name>
<evidence type="ECO:0000313" key="5">
    <source>
        <dbReference type="Proteomes" id="UP001596378"/>
    </source>
</evidence>
<keyword evidence="2" id="KW-0472">Membrane</keyword>
<feature type="region of interest" description="Disordered" evidence="1">
    <location>
        <begin position="206"/>
        <end position="230"/>
    </location>
</feature>
<dbReference type="Pfam" id="PF19909">
    <property type="entry name" value="DUF6382"/>
    <property type="match status" value="1"/>
</dbReference>
<sequence>MKTELSARFEQRRGLAMVLERDPPLTRSDINETQLRMLQRCETASLLPLEVEEFDGRVVLRYALAGTRMLAEAARASRWTMGEMMEALCRLADTLEECRMIMLDVERVRLEDEFIFAGNEIQDLRFTYVPLILPPPNWKEGLEKLIVRWMMRVREPDGPIFQQVLRLVTSTDFVPAALGRLGKQYLAEAIGGEAISPLPVVRQPFGSAPKLPEESGRQEAGSRMEEQKPRGRSWDLLQPISGDLRPVSELWGEAGQVRFDEEKRKFGASTDDEESRERFDPGRWRIIVVGALLLLLAFTWKFIYLDNPGQRQLLIGLCATLFAGAAALLLWNGPPGWASFARGRGSEEPGPAEIEAAFRHPQPAEEAGGEPGWTPPGFAAAARPHARRPAADDVPERGAGAPETAWIAGQDRTALLDKQASAGTEAYCLVWKSGDDRLRIPLRGDSLVIGRSGEAVDHVDETNGVSRAHVEFVRVSAQWKVKDLGSRNGSRINDQPMAPYELYPLQPGDCVTLARSEYRFQLAEEVPGV</sequence>
<feature type="region of interest" description="Disordered" evidence="1">
    <location>
        <begin position="362"/>
        <end position="404"/>
    </location>
</feature>
<comment type="caution">
    <text evidence="4">The sequence shown here is derived from an EMBL/GenBank/DDBJ whole genome shotgun (WGS) entry which is preliminary data.</text>
</comment>
<dbReference type="Proteomes" id="UP001596378">
    <property type="component" value="Unassembled WGS sequence"/>
</dbReference>
<feature type="compositionally biased region" description="Basic and acidic residues" evidence="1">
    <location>
        <begin position="211"/>
        <end position="230"/>
    </location>
</feature>
<keyword evidence="5" id="KW-1185">Reference proteome</keyword>
<dbReference type="InterPro" id="IPR045962">
    <property type="entry name" value="DUF6382"/>
</dbReference>